<dbReference type="HOGENOM" id="CLU_086124_0_0_1"/>
<feature type="compositionally biased region" description="Basic and acidic residues" evidence="1">
    <location>
        <begin position="76"/>
        <end position="85"/>
    </location>
</feature>
<feature type="region of interest" description="Disordered" evidence="1">
    <location>
        <begin position="1"/>
        <end position="93"/>
    </location>
</feature>
<comment type="caution">
    <text evidence="2">The sequence shown here is derived from an EMBL/GenBank/DDBJ whole genome shotgun (WGS) entry which is preliminary data.</text>
</comment>
<name>A0A015JM84_RHIIW</name>
<evidence type="ECO:0000256" key="1">
    <source>
        <dbReference type="SAM" id="MobiDB-lite"/>
    </source>
</evidence>
<protein>
    <submittedName>
        <fullName evidence="2">Uncharacterized protein</fullName>
    </submittedName>
</protein>
<gene>
    <name evidence="2" type="ORF">RirG_106370</name>
</gene>
<dbReference type="AlphaFoldDB" id="A0A015JM84"/>
<evidence type="ECO:0000313" key="3">
    <source>
        <dbReference type="Proteomes" id="UP000022910"/>
    </source>
</evidence>
<accession>A0A015JM84</accession>
<evidence type="ECO:0000313" key="2">
    <source>
        <dbReference type="EMBL" id="EXX68310.1"/>
    </source>
</evidence>
<dbReference type="OrthoDB" id="2423195at2759"/>
<keyword evidence="3" id="KW-1185">Reference proteome</keyword>
<dbReference type="Proteomes" id="UP000022910">
    <property type="component" value="Unassembled WGS sequence"/>
</dbReference>
<sequence>MRGRGNSSPRANSRGGHGGSNYHNQRANSRGGRGSNHHNPRANFRGGRGRGRGGDYFVERPNFRDRRDGGNYGESESFRDERGDGNGRYNIPPKLSIPKIKELQQRTTIANFSSSKLTYGGSDQLVFIVNGERITTVWKKILEETPWYQKDIRIFICSALVTADSQKAGELVTKLSNPKSGLERLSEIMNFPMSCDAGLQPGVLSFQYVILPLLGLLTRTAITKCTLEKHVDEIFMVVYEKLDYINVMKMLETLVQRNSIEDCNVDVDTLLSHERYSFIPYS</sequence>
<dbReference type="EMBL" id="JEMT01017354">
    <property type="protein sequence ID" value="EXX68310.1"/>
    <property type="molecule type" value="Genomic_DNA"/>
</dbReference>
<feature type="compositionally biased region" description="Basic and acidic residues" evidence="1">
    <location>
        <begin position="57"/>
        <end position="69"/>
    </location>
</feature>
<proteinExistence type="predicted"/>
<organism evidence="2 3">
    <name type="scientific">Rhizophagus irregularis (strain DAOM 197198w)</name>
    <name type="common">Glomus intraradices</name>
    <dbReference type="NCBI Taxonomy" id="1432141"/>
    <lineage>
        <taxon>Eukaryota</taxon>
        <taxon>Fungi</taxon>
        <taxon>Fungi incertae sedis</taxon>
        <taxon>Mucoromycota</taxon>
        <taxon>Glomeromycotina</taxon>
        <taxon>Glomeromycetes</taxon>
        <taxon>Glomerales</taxon>
        <taxon>Glomeraceae</taxon>
        <taxon>Rhizophagus</taxon>
    </lineage>
</organism>
<reference evidence="2 3" key="1">
    <citation type="submission" date="2014-02" db="EMBL/GenBank/DDBJ databases">
        <title>Single nucleus genome sequencing reveals high similarity among nuclei of an endomycorrhizal fungus.</title>
        <authorList>
            <person name="Lin K."/>
            <person name="Geurts R."/>
            <person name="Zhang Z."/>
            <person name="Limpens E."/>
            <person name="Saunders D.G."/>
            <person name="Mu D."/>
            <person name="Pang E."/>
            <person name="Cao H."/>
            <person name="Cha H."/>
            <person name="Lin T."/>
            <person name="Zhou Q."/>
            <person name="Shang Y."/>
            <person name="Li Y."/>
            <person name="Ivanov S."/>
            <person name="Sharma T."/>
            <person name="Velzen R.V."/>
            <person name="Ruijter N.D."/>
            <person name="Aanen D.K."/>
            <person name="Win J."/>
            <person name="Kamoun S."/>
            <person name="Bisseling T."/>
            <person name="Huang S."/>
        </authorList>
    </citation>
    <scope>NUCLEOTIDE SEQUENCE [LARGE SCALE GENOMIC DNA]</scope>
    <source>
        <strain evidence="3">DAOM197198w</strain>
    </source>
</reference>
<feature type="compositionally biased region" description="Polar residues" evidence="1">
    <location>
        <begin position="1"/>
        <end position="11"/>
    </location>
</feature>